<comment type="caution">
    <text evidence="1">The sequence shown here is derived from an EMBL/GenBank/DDBJ whole genome shotgun (WGS) entry which is preliminary data.</text>
</comment>
<dbReference type="Gene3D" id="3.30.460.10">
    <property type="entry name" value="Beta Polymerase, domain 2"/>
    <property type="match status" value="1"/>
</dbReference>
<organism evidence="1 2">
    <name type="scientific">Psychrobacillus mangrovi</name>
    <dbReference type="NCBI Taxonomy" id="3117745"/>
    <lineage>
        <taxon>Bacteria</taxon>
        <taxon>Bacillati</taxon>
        <taxon>Bacillota</taxon>
        <taxon>Bacilli</taxon>
        <taxon>Bacillales</taxon>
        <taxon>Bacillaceae</taxon>
        <taxon>Psychrobacillus</taxon>
    </lineage>
</organism>
<gene>
    <name evidence="1" type="ORF">WAX74_14965</name>
</gene>
<dbReference type="Proteomes" id="UP001364890">
    <property type="component" value="Unassembled WGS sequence"/>
</dbReference>
<sequence length="71" mass="8104">MNLKFLASSISNVYIQNPKVDAVLLGGSVSRNWSDEFSDIELFVFWKECPTEEDRKVSINSVNGRIIDFHP</sequence>
<protein>
    <recommendedName>
        <fullName evidence="3">Polymerase nucleotidyl transferase domain-containing protein</fullName>
    </recommendedName>
</protein>
<evidence type="ECO:0008006" key="3">
    <source>
        <dbReference type="Google" id="ProtNLM"/>
    </source>
</evidence>
<evidence type="ECO:0000313" key="1">
    <source>
        <dbReference type="EMBL" id="MEI4770922.1"/>
    </source>
</evidence>
<reference evidence="1 2" key="1">
    <citation type="submission" date="2024-01" db="EMBL/GenBank/DDBJ databases">
        <title>Seven novel Bacillus-like species.</title>
        <authorList>
            <person name="Liu G."/>
        </authorList>
    </citation>
    <scope>NUCLEOTIDE SEQUENCE [LARGE SCALE GENOMIC DNA]</scope>
    <source>
        <strain evidence="1 2">FJAT-51614</strain>
    </source>
</reference>
<accession>A0ABU8F9M2</accession>
<dbReference type="SUPFAM" id="SSF81301">
    <property type="entry name" value="Nucleotidyltransferase"/>
    <property type="match status" value="1"/>
</dbReference>
<dbReference type="EMBL" id="JBAWSY010000013">
    <property type="protein sequence ID" value="MEI4770922.1"/>
    <property type="molecule type" value="Genomic_DNA"/>
</dbReference>
<dbReference type="InterPro" id="IPR043519">
    <property type="entry name" value="NT_sf"/>
</dbReference>
<keyword evidence="2" id="KW-1185">Reference proteome</keyword>
<evidence type="ECO:0000313" key="2">
    <source>
        <dbReference type="Proteomes" id="UP001364890"/>
    </source>
</evidence>
<name>A0ABU8F9M2_9BACI</name>
<proteinExistence type="predicted"/>